<keyword evidence="3" id="KW-1185">Reference proteome</keyword>
<keyword evidence="1" id="KW-1133">Transmembrane helix</keyword>
<keyword evidence="1" id="KW-0472">Membrane</keyword>
<evidence type="ECO:0000313" key="2">
    <source>
        <dbReference type="EMBL" id="TDQ05207.1"/>
    </source>
</evidence>
<dbReference type="Proteomes" id="UP000295444">
    <property type="component" value="Unassembled WGS sequence"/>
</dbReference>
<comment type="caution">
    <text evidence="2">The sequence shown here is derived from an EMBL/GenBank/DDBJ whole genome shotgun (WGS) entry which is preliminary data.</text>
</comment>
<feature type="transmembrane region" description="Helical" evidence="1">
    <location>
        <begin position="714"/>
        <end position="738"/>
    </location>
</feature>
<name>A0A4R6SMI6_LABRH</name>
<gene>
    <name evidence="2" type="ORF">EV186_1011175</name>
</gene>
<reference evidence="2 3" key="1">
    <citation type="submission" date="2019-03" db="EMBL/GenBank/DDBJ databases">
        <title>Genomic Encyclopedia of Type Strains, Phase IV (KMG-IV): sequencing the most valuable type-strain genomes for metagenomic binning, comparative biology and taxonomic classification.</title>
        <authorList>
            <person name="Goeker M."/>
        </authorList>
    </citation>
    <scope>NUCLEOTIDE SEQUENCE [LARGE SCALE GENOMIC DNA]</scope>
    <source>
        <strain evidence="2 3">DSM 45361</strain>
    </source>
</reference>
<evidence type="ECO:0008006" key="4">
    <source>
        <dbReference type="Google" id="ProtNLM"/>
    </source>
</evidence>
<feature type="transmembrane region" description="Helical" evidence="1">
    <location>
        <begin position="651"/>
        <end position="669"/>
    </location>
</feature>
<dbReference type="EMBL" id="SNXZ01000001">
    <property type="protein sequence ID" value="TDQ05207.1"/>
    <property type="molecule type" value="Genomic_DNA"/>
</dbReference>
<dbReference type="AlphaFoldDB" id="A0A4R6SMI6"/>
<evidence type="ECO:0000256" key="1">
    <source>
        <dbReference type="SAM" id="Phobius"/>
    </source>
</evidence>
<dbReference type="OrthoDB" id="5194370at2"/>
<sequence length="741" mass="78934">MPGLIDAGTLTATERAVCAAYRGGDRIDLSGLADAAVRGQVVAGLLTGGYPRFTGGQSRIDLVGATVTGELDLSGARIEVVASFSGCTFERPPNLEMAELVGLSLRGCTVPGLHARNLRVRSDLVLESGFTSTGVVDLTDATVDGTVRLAASRLHSRSGRALLAARIRASGSIQATEMSARGEIRLRGAQLGGSLHLTQARLVNPLGDALDGTGLTITGNLHCDRGERGTAAFDAAGRVVLAGARVGGDAVFSGAHLHGARGGNGQVLVTPRGSTVERLVLDADRLRVDGDMRLDSGFVAEGVVGLRSIQVGGHLVLSGATLGHRSAVRPLAEAFRAGKAVDAVPVALVADGAEVAGDLEARPTHEPHGAFRAYGQVRLVDANIHGSATLSKARLLGPGLDVLFADRLQVGGTLFLRGLRARGSIRLQNASIGSSLDCSGARLLVPRLRADGSVKPSLDARSASIGKDLFCSYGFRADGGVRVRMVEVGKMASFRRARLGGRSRPGQPMADKAFSGYGLRAHELALTFPPNRPPRGIVDLTRAHAVSFMDSAELWTRPEGLLLEDFVYESIEARPDVDVRTRLAWLRTVQPDFVPGPYEQLIHVYAESGHEELARRVQLERQRRRYAERGPAGRIWGFLQEYTVGYGYRPWLAIVWLLVFWLLGTLWFAGHVMTKLDADQVPVWNPPLLATDLLLPIVDLGQDSMWRMVGPSQWIAGVLIAVGWILASTAAAGAARVLKRD</sequence>
<evidence type="ECO:0000313" key="3">
    <source>
        <dbReference type="Proteomes" id="UP000295444"/>
    </source>
</evidence>
<keyword evidence="1" id="KW-0812">Transmembrane</keyword>
<dbReference type="RefSeq" id="WP_133847998.1">
    <property type="nucleotide sequence ID" value="NZ_SNXZ01000001.1"/>
</dbReference>
<accession>A0A4R6SMI6</accession>
<organism evidence="2 3">
    <name type="scientific">Labedaea rhizosphaerae</name>
    <dbReference type="NCBI Taxonomy" id="598644"/>
    <lineage>
        <taxon>Bacteria</taxon>
        <taxon>Bacillati</taxon>
        <taxon>Actinomycetota</taxon>
        <taxon>Actinomycetes</taxon>
        <taxon>Pseudonocardiales</taxon>
        <taxon>Pseudonocardiaceae</taxon>
        <taxon>Labedaea</taxon>
    </lineage>
</organism>
<proteinExistence type="predicted"/>
<protein>
    <recommendedName>
        <fullName evidence="4">Membrane-associated oxidoreductase</fullName>
    </recommendedName>
</protein>